<organism evidence="6 7">
    <name type="scientific">Steinernema carpocapsae</name>
    <name type="common">Entomopathogenic nematode</name>
    <dbReference type="NCBI Taxonomy" id="34508"/>
    <lineage>
        <taxon>Eukaryota</taxon>
        <taxon>Metazoa</taxon>
        <taxon>Ecdysozoa</taxon>
        <taxon>Nematoda</taxon>
        <taxon>Chromadorea</taxon>
        <taxon>Rhabditida</taxon>
        <taxon>Tylenchina</taxon>
        <taxon>Panagrolaimomorpha</taxon>
        <taxon>Strongyloidoidea</taxon>
        <taxon>Steinernematidae</taxon>
        <taxon>Steinernema</taxon>
    </lineage>
</organism>
<evidence type="ECO:0000313" key="6">
    <source>
        <dbReference type="EMBL" id="TKR89880.1"/>
    </source>
</evidence>
<evidence type="ECO:0000259" key="5">
    <source>
        <dbReference type="Pfam" id="PF01826"/>
    </source>
</evidence>
<dbReference type="InterPro" id="IPR002919">
    <property type="entry name" value="TIL_dom"/>
</dbReference>
<keyword evidence="3" id="KW-1015">Disulfide bond</keyword>
<dbReference type="Gene3D" id="2.10.25.10">
    <property type="entry name" value="Laminin"/>
    <property type="match status" value="2"/>
</dbReference>
<dbReference type="SUPFAM" id="SSF57567">
    <property type="entry name" value="Serine protease inhibitors"/>
    <property type="match status" value="2"/>
</dbReference>
<dbReference type="PANTHER" id="PTHR23259:SF70">
    <property type="entry name" value="ACCESSORY GLAND PROTEIN ACP62F-RELATED"/>
    <property type="match status" value="1"/>
</dbReference>
<keyword evidence="4" id="KW-0732">Signal</keyword>
<dbReference type="PANTHER" id="PTHR23259">
    <property type="entry name" value="RIDDLE"/>
    <property type="match status" value="1"/>
</dbReference>
<evidence type="ECO:0000256" key="1">
    <source>
        <dbReference type="ARBA" id="ARBA00022690"/>
    </source>
</evidence>
<name>A0A4U5P2E7_STECR</name>
<comment type="caution">
    <text evidence="6">The sequence shown here is derived from an EMBL/GenBank/DDBJ whole genome shotgun (WGS) entry which is preliminary data.</text>
</comment>
<dbReference type="Proteomes" id="UP000298663">
    <property type="component" value="Unassembled WGS sequence"/>
</dbReference>
<feature type="signal peptide" evidence="4">
    <location>
        <begin position="1"/>
        <end position="23"/>
    </location>
</feature>
<dbReference type="OrthoDB" id="6236007at2759"/>
<evidence type="ECO:0000256" key="4">
    <source>
        <dbReference type="SAM" id="SignalP"/>
    </source>
</evidence>
<reference evidence="6 7" key="1">
    <citation type="journal article" date="2015" name="Genome Biol.">
        <title>Comparative genomics of Steinernema reveals deeply conserved gene regulatory networks.</title>
        <authorList>
            <person name="Dillman A.R."/>
            <person name="Macchietto M."/>
            <person name="Porter C.F."/>
            <person name="Rogers A."/>
            <person name="Williams B."/>
            <person name="Antoshechkin I."/>
            <person name="Lee M.M."/>
            <person name="Goodwin Z."/>
            <person name="Lu X."/>
            <person name="Lewis E.E."/>
            <person name="Goodrich-Blair H."/>
            <person name="Stock S.P."/>
            <person name="Adams B.J."/>
            <person name="Sternberg P.W."/>
            <person name="Mortazavi A."/>
        </authorList>
    </citation>
    <scope>NUCLEOTIDE SEQUENCE [LARGE SCALE GENOMIC DNA]</scope>
    <source>
        <strain evidence="6 7">ALL</strain>
    </source>
</reference>
<dbReference type="GO" id="GO:0004867">
    <property type="term" value="F:serine-type endopeptidase inhibitor activity"/>
    <property type="evidence" value="ECO:0007669"/>
    <property type="project" value="UniProtKB-KW"/>
</dbReference>
<feature type="chain" id="PRO_5020561562" description="TIL domain-containing protein" evidence="4">
    <location>
        <begin position="24"/>
        <end position="288"/>
    </location>
</feature>
<evidence type="ECO:0000313" key="7">
    <source>
        <dbReference type="Proteomes" id="UP000298663"/>
    </source>
</evidence>
<dbReference type="Pfam" id="PF01826">
    <property type="entry name" value="TIL"/>
    <property type="match status" value="1"/>
</dbReference>
<keyword evidence="1" id="KW-0646">Protease inhibitor</keyword>
<protein>
    <recommendedName>
        <fullName evidence="5">TIL domain-containing protein</fullName>
    </recommendedName>
</protein>
<sequence>MASAMISASILLVFIFSIAVAHADNTNDTQLLGACKDHEQWESCTECEHHCEGGTVCPNVVEDCHYPVCRCIEGYSRNSSGVCIPTNSCPVANVTLPVVINETMAVNTTKNATMPTESTTVGPLTSTNSSLTRTLLPERISVVTSAPVEAIPISAPVASIPSSQTRECHKNEEMANCSTCEATCTHEDRTCVNQYCKAPRCQCKNGYVRSPYGACVLPKQCWNLLFRAPTDAKMEPLPARKPNNCRLDCAPGYICILGPRVFISPELGYEIYPICVPEKFRKFYTHLN</sequence>
<dbReference type="AlphaFoldDB" id="A0A4U5P2E7"/>
<gene>
    <name evidence="6" type="ORF">L596_013920</name>
</gene>
<evidence type="ECO:0000256" key="2">
    <source>
        <dbReference type="ARBA" id="ARBA00022900"/>
    </source>
</evidence>
<dbReference type="InterPro" id="IPR051368">
    <property type="entry name" value="SerProtInhib-TIL_Domain"/>
</dbReference>
<dbReference type="InterPro" id="IPR036084">
    <property type="entry name" value="Ser_inhib-like_sf"/>
</dbReference>
<keyword evidence="7" id="KW-1185">Reference proteome</keyword>
<accession>A0A4U5P2E7</accession>
<dbReference type="EMBL" id="AZBU02000003">
    <property type="protein sequence ID" value="TKR89880.1"/>
    <property type="molecule type" value="Genomic_DNA"/>
</dbReference>
<proteinExistence type="predicted"/>
<evidence type="ECO:0000256" key="3">
    <source>
        <dbReference type="ARBA" id="ARBA00023157"/>
    </source>
</evidence>
<feature type="domain" description="TIL" evidence="5">
    <location>
        <begin position="168"/>
        <end position="221"/>
    </location>
</feature>
<dbReference type="CDD" id="cd19941">
    <property type="entry name" value="TIL"/>
    <property type="match status" value="2"/>
</dbReference>
<keyword evidence="2" id="KW-0722">Serine protease inhibitor</keyword>
<reference evidence="6 7" key="2">
    <citation type="journal article" date="2019" name="G3 (Bethesda)">
        <title>Hybrid Assembly of the Genome of the Entomopathogenic Nematode Steinernema carpocapsae Identifies the X-Chromosome.</title>
        <authorList>
            <person name="Serra L."/>
            <person name="Macchietto M."/>
            <person name="Macias-Munoz A."/>
            <person name="McGill C.J."/>
            <person name="Rodriguez I.M."/>
            <person name="Rodriguez B."/>
            <person name="Murad R."/>
            <person name="Mortazavi A."/>
        </authorList>
    </citation>
    <scope>NUCLEOTIDE SEQUENCE [LARGE SCALE GENOMIC DNA]</scope>
    <source>
        <strain evidence="6 7">ALL</strain>
    </source>
</reference>